<protein>
    <submittedName>
        <fullName evidence="2">Uncharacterized protein</fullName>
    </submittedName>
</protein>
<comment type="caution">
    <text evidence="2">The sequence shown here is derived from an EMBL/GenBank/DDBJ whole genome shotgun (WGS) entry which is preliminary data.</text>
</comment>
<gene>
    <name evidence="2" type="ORF">WG66_1349</name>
</gene>
<organism evidence="2 3">
    <name type="scientific">Moniliophthora roreri</name>
    <name type="common">Frosty pod rot fungus</name>
    <name type="synonym">Monilia roreri</name>
    <dbReference type="NCBI Taxonomy" id="221103"/>
    <lineage>
        <taxon>Eukaryota</taxon>
        <taxon>Fungi</taxon>
        <taxon>Dikarya</taxon>
        <taxon>Basidiomycota</taxon>
        <taxon>Agaricomycotina</taxon>
        <taxon>Agaricomycetes</taxon>
        <taxon>Agaricomycetidae</taxon>
        <taxon>Agaricales</taxon>
        <taxon>Marasmiineae</taxon>
        <taxon>Marasmiaceae</taxon>
        <taxon>Moniliophthora</taxon>
    </lineage>
</organism>
<proteinExistence type="predicted"/>
<evidence type="ECO:0000313" key="3">
    <source>
        <dbReference type="Proteomes" id="UP000054988"/>
    </source>
</evidence>
<evidence type="ECO:0000256" key="1">
    <source>
        <dbReference type="SAM" id="MobiDB-lite"/>
    </source>
</evidence>
<reference evidence="2 3" key="1">
    <citation type="submission" date="2015-12" db="EMBL/GenBank/DDBJ databases">
        <title>Draft genome sequence of Moniliophthora roreri, the causal agent of frosty pod rot of cacao.</title>
        <authorList>
            <person name="Aime M.C."/>
            <person name="Diaz-Valderrama J.R."/>
            <person name="Kijpornyongpan T."/>
            <person name="Phillips-Mora W."/>
        </authorList>
    </citation>
    <scope>NUCLEOTIDE SEQUENCE [LARGE SCALE GENOMIC DNA]</scope>
    <source>
        <strain evidence="2 3">MCA 2952</strain>
    </source>
</reference>
<name>A0A0W0GBX2_MONRR</name>
<dbReference type="Proteomes" id="UP000054988">
    <property type="component" value="Unassembled WGS sequence"/>
</dbReference>
<evidence type="ECO:0000313" key="2">
    <source>
        <dbReference type="EMBL" id="KTB46074.1"/>
    </source>
</evidence>
<dbReference type="EMBL" id="LATX01000500">
    <property type="protein sequence ID" value="KTB46074.1"/>
    <property type="molecule type" value="Genomic_DNA"/>
</dbReference>
<accession>A0A0W0GBX2</accession>
<sequence length="88" mass="10059">MSERANPVVAQTLEEGPVGVHRKQTSEEVTSDLSMREAKRSKQEKHLYRLYLYFNGYRSKAAQWNTGKEVEHIKCGMGRNGLECSQAE</sequence>
<dbReference type="AlphaFoldDB" id="A0A0W0GBX2"/>
<feature type="region of interest" description="Disordered" evidence="1">
    <location>
        <begin position="15"/>
        <end position="38"/>
    </location>
</feature>